<gene>
    <name evidence="3" type="ORF">GCM10017584_18870</name>
</gene>
<reference evidence="3" key="1">
    <citation type="journal article" date="2014" name="Int. J. Syst. Evol. Microbiol.">
        <title>Complete genome sequence of Corynebacterium casei LMG S-19264T (=DSM 44701T), isolated from a smear-ripened cheese.</title>
        <authorList>
            <consortium name="US DOE Joint Genome Institute (JGI-PGF)"/>
            <person name="Walter F."/>
            <person name="Albersmeier A."/>
            <person name="Kalinowski J."/>
            <person name="Ruckert C."/>
        </authorList>
    </citation>
    <scope>NUCLEOTIDE SEQUENCE</scope>
    <source>
        <strain evidence="3">VKM Ac-1401</strain>
    </source>
</reference>
<dbReference type="EMBL" id="BSEN01000006">
    <property type="protein sequence ID" value="GLJ76313.1"/>
    <property type="molecule type" value="Genomic_DNA"/>
</dbReference>
<evidence type="ECO:0000313" key="4">
    <source>
        <dbReference type="Proteomes" id="UP001142372"/>
    </source>
</evidence>
<dbReference type="PANTHER" id="PTHR24094:SF15">
    <property type="entry name" value="AMP-DEPENDENT SYNTHETASE_LIGASE DOMAIN-CONTAINING PROTEIN-RELATED"/>
    <property type="match status" value="1"/>
</dbReference>
<dbReference type="PANTHER" id="PTHR24094">
    <property type="entry name" value="SECRETED PROTEIN"/>
    <property type="match status" value="1"/>
</dbReference>
<dbReference type="InterPro" id="IPR011089">
    <property type="entry name" value="GmrSD_C"/>
</dbReference>
<keyword evidence="4" id="KW-1185">Reference proteome</keyword>
<evidence type="ECO:0000256" key="1">
    <source>
        <dbReference type="SAM" id="MobiDB-lite"/>
    </source>
</evidence>
<name>A0A9W6HAK2_9MICO</name>
<sequence length="269" mass="27860">MPSRRRSSKARALAGWLSFAVLAVVVVGAASSGLVGAPTADPGTADPATSAPATSAPASTDSATSVPTPTPTSPDAPAAGGTALALLQTLPVKGRAPKTGYDRVGRFGTAWTDVDRNGCDTRNDILARDLRPAVRSGSCRVTSGTLHDPYTGRTIAFVRGSTTSVAVQIDHVVALMDAWQTGAQQLTQSRRIALANDPLNLLAVDGPTNEQKSDGDAATWLPPSTGYRCAYVARQVSVKAAYGLWVTQAERDAIARVLARCPSQPALGR</sequence>
<feature type="compositionally biased region" description="Low complexity" evidence="1">
    <location>
        <begin position="33"/>
        <end position="67"/>
    </location>
</feature>
<dbReference type="Pfam" id="PF07510">
    <property type="entry name" value="GmrSD_C"/>
    <property type="match status" value="1"/>
</dbReference>
<organism evidence="3 4">
    <name type="scientific">Leifsonia poae</name>
    <dbReference type="NCBI Taxonomy" id="110933"/>
    <lineage>
        <taxon>Bacteria</taxon>
        <taxon>Bacillati</taxon>
        <taxon>Actinomycetota</taxon>
        <taxon>Actinomycetes</taxon>
        <taxon>Micrococcales</taxon>
        <taxon>Microbacteriaceae</taxon>
        <taxon>Leifsonia</taxon>
    </lineage>
</organism>
<evidence type="ECO:0000259" key="2">
    <source>
        <dbReference type="Pfam" id="PF07510"/>
    </source>
</evidence>
<feature type="region of interest" description="Disordered" evidence="1">
    <location>
        <begin position="33"/>
        <end position="79"/>
    </location>
</feature>
<feature type="domain" description="GmrSD restriction endonucleases C-terminal" evidence="2">
    <location>
        <begin position="139"/>
        <end position="257"/>
    </location>
</feature>
<proteinExistence type="predicted"/>
<reference evidence="3" key="2">
    <citation type="submission" date="2023-01" db="EMBL/GenBank/DDBJ databases">
        <authorList>
            <person name="Sun Q."/>
            <person name="Evtushenko L."/>
        </authorList>
    </citation>
    <scope>NUCLEOTIDE SEQUENCE</scope>
    <source>
        <strain evidence="3">VKM Ac-1401</strain>
    </source>
</reference>
<evidence type="ECO:0000313" key="3">
    <source>
        <dbReference type="EMBL" id="GLJ76313.1"/>
    </source>
</evidence>
<protein>
    <recommendedName>
        <fullName evidence="2">GmrSD restriction endonucleases C-terminal domain-containing protein</fullName>
    </recommendedName>
</protein>
<dbReference type="AlphaFoldDB" id="A0A9W6HAK2"/>
<dbReference type="Proteomes" id="UP001142372">
    <property type="component" value="Unassembled WGS sequence"/>
</dbReference>
<comment type="caution">
    <text evidence="3">The sequence shown here is derived from an EMBL/GenBank/DDBJ whole genome shotgun (WGS) entry which is preliminary data.</text>
</comment>
<accession>A0A9W6HAK2</accession>